<dbReference type="EMBL" id="JACAZH010000018">
    <property type="protein sequence ID" value="KAF7346633.1"/>
    <property type="molecule type" value="Genomic_DNA"/>
</dbReference>
<proteinExistence type="predicted"/>
<dbReference type="OrthoDB" id="3365698at2759"/>
<accession>A0A8H7CT94</accession>
<dbReference type="SUPFAM" id="SSF52047">
    <property type="entry name" value="RNI-like"/>
    <property type="match status" value="1"/>
</dbReference>
<evidence type="ECO:0000313" key="2">
    <source>
        <dbReference type="Proteomes" id="UP000623467"/>
    </source>
</evidence>
<keyword evidence="2" id="KW-1185">Reference proteome</keyword>
<gene>
    <name evidence="1" type="ORF">MSAN_01800800</name>
</gene>
<name>A0A8H7CT94_9AGAR</name>
<dbReference type="Proteomes" id="UP000623467">
    <property type="component" value="Unassembled WGS sequence"/>
</dbReference>
<comment type="caution">
    <text evidence="1">The sequence shown here is derived from an EMBL/GenBank/DDBJ whole genome shotgun (WGS) entry which is preliminary data.</text>
</comment>
<organism evidence="1 2">
    <name type="scientific">Mycena sanguinolenta</name>
    <dbReference type="NCBI Taxonomy" id="230812"/>
    <lineage>
        <taxon>Eukaryota</taxon>
        <taxon>Fungi</taxon>
        <taxon>Dikarya</taxon>
        <taxon>Basidiomycota</taxon>
        <taxon>Agaricomycotina</taxon>
        <taxon>Agaricomycetes</taxon>
        <taxon>Agaricomycetidae</taxon>
        <taxon>Agaricales</taxon>
        <taxon>Marasmiineae</taxon>
        <taxon>Mycenaceae</taxon>
        <taxon>Mycena</taxon>
    </lineage>
</organism>
<evidence type="ECO:0000313" key="1">
    <source>
        <dbReference type="EMBL" id="KAF7346633.1"/>
    </source>
</evidence>
<protein>
    <submittedName>
        <fullName evidence="1">F-box domain-containing protein</fullName>
    </submittedName>
</protein>
<sequence>MPFFISIYEIAISLRSGCRSMGRVIRVQNYPIYPGFTLPPLISARLDLPFSVLAFTLTRVFGSDVPLHIACACPIHKVSMLSAAVCWSCGAAAKPSPSLASLLEPPPLNPSPDILRLVNSNDAPLDSDISCVQQLISDAEDRLHALDEHILSLQTTLAQLVQRRSEITDSLCGHRAILSPVRRVPPELICEIFDFATAENRGSPRDRPPWWVGFISRPWRYYALGYPALWSSLTVPASKRFRPDTWIDARFFELETQLLRCGAASLHIHWSNVSTTSPNSRILDLILPRSNSWCTVSFDIDKHDAALDWLEPVRGRLDSLEKLEVLYNLCTFPTVFTTAPNLRHVALPLITTYNDSSSLSYQASVPLPWGQITQYSGKCPFAEQLDILRAAPNLSDCALDIKEDFRFVPPKNATVILPRLRRLYSDRLGCFLPIVAPGLEEFCSLQSMWLIPLIIPFVRQLSCTLQRLLLWRCPLSSELITTLRDLPSLTYLLIQNDRHDESDGVAFFAAMSTSGTSTAICPVLTSMVFGCVHWESRASHDAFVLMVRSRFGANLIPPSGTRFPFLHLLSTAPYSDHSSPGAEIKARIQSLQDEGFNVAFLG</sequence>
<dbReference type="AlphaFoldDB" id="A0A8H7CT94"/>
<reference evidence="1" key="1">
    <citation type="submission" date="2020-05" db="EMBL/GenBank/DDBJ databases">
        <title>Mycena genomes resolve the evolution of fungal bioluminescence.</title>
        <authorList>
            <person name="Tsai I.J."/>
        </authorList>
    </citation>
    <scope>NUCLEOTIDE SEQUENCE</scope>
    <source>
        <strain evidence="1">160909Yilan</strain>
    </source>
</reference>